<dbReference type="EMBL" id="DS235019">
    <property type="protein sequence ID" value="EEB10539.1"/>
    <property type="molecule type" value="Genomic_DNA"/>
</dbReference>
<dbReference type="FunFam" id="1.10.1580.10:FF:000001">
    <property type="entry name" value="Nucleolar GTP-binding protein 2"/>
    <property type="match status" value="1"/>
</dbReference>
<dbReference type="CTD" id="8232738"/>
<evidence type="ECO:0000256" key="5">
    <source>
        <dbReference type="ARBA" id="ARBA00054763"/>
    </source>
</evidence>
<dbReference type="eggNOG" id="KOG2423">
    <property type="taxonomic scope" value="Eukaryota"/>
</dbReference>
<feature type="compositionally biased region" description="Low complexity" evidence="8">
    <location>
        <begin position="480"/>
        <end position="491"/>
    </location>
</feature>
<feature type="region of interest" description="Disordered" evidence="8">
    <location>
        <begin position="462"/>
        <end position="503"/>
    </location>
</feature>
<keyword evidence="2 7" id="KW-0547">Nucleotide-binding</keyword>
<dbReference type="AlphaFoldDB" id="E0VAY3"/>
<dbReference type="OrthoDB" id="444945at2759"/>
<dbReference type="InterPro" id="IPR030378">
    <property type="entry name" value="G_CP_dom"/>
</dbReference>
<comment type="function">
    <text evidence="5">GTPase that associates with pre-60S ribosomal subunits in the nucleolus and is required for their nuclear export and maturation. May promote cell proliferation possibly by increasing p53/TP53 protein levels, and consequently those of its downstream product CDKN1A/p21, and decreasing RPL23A protein levels.</text>
</comment>
<evidence type="ECO:0000313" key="12">
    <source>
        <dbReference type="Proteomes" id="UP000009046"/>
    </source>
</evidence>
<organism>
    <name type="scientific">Pediculus humanus subsp. corporis</name>
    <name type="common">Body louse</name>
    <dbReference type="NCBI Taxonomy" id="121224"/>
    <lineage>
        <taxon>Eukaryota</taxon>
        <taxon>Metazoa</taxon>
        <taxon>Ecdysozoa</taxon>
        <taxon>Arthropoda</taxon>
        <taxon>Hexapoda</taxon>
        <taxon>Insecta</taxon>
        <taxon>Pterygota</taxon>
        <taxon>Neoptera</taxon>
        <taxon>Paraneoptera</taxon>
        <taxon>Psocodea</taxon>
        <taxon>Troctomorpha</taxon>
        <taxon>Phthiraptera</taxon>
        <taxon>Anoplura</taxon>
        <taxon>Pediculidae</taxon>
        <taxon>Pediculus</taxon>
    </lineage>
</organism>
<evidence type="ECO:0000256" key="2">
    <source>
        <dbReference type="ARBA" id="ARBA00022741"/>
    </source>
</evidence>
<feature type="compositionally biased region" description="Basic residues" evidence="8">
    <location>
        <begin position="639"/>
        <end position="649"/>
    </location>
</feature>
<comment type="similarity">
    <text evidence="7">Belongs to the TRAFAC class YlqF/YawG GTPase family. NOG2 subfamily.</text>
</comment>
<gene>
    <name evidence="11" type="primary">8232738</name>
    <name evidence="10" type="ORF">Phum_PHUM046990</name>
</gene>
<dbReference type="HOGENOM" id="CLU_011106_4_1_1"/>
<dbReference type="InterPro" id="IPR027417">
    <property type="entry name" value="P-loop_NTPase"/>
</dbReference>
<evidence type="ECO:0000256" key="7">
    <source>
        <dbReference type="RuleBase" id="RU364023"/>
    </source>
</evidence>
<accession>E0VAY3</accession>
<dbReference type="FunFam" id="3.40.50.300:FF:000559">
    <property type="entry name" value="Nuclear/nucleolar GTPase 2"/>
    <property type="match status" value="1"/>
</dbReference>
<protein>
    <recommendedName>
        <fullName evidence="7">Nucleolar GTP-binding protein 2</fullName>
    </recommendedName>
</protein>
<evidence type="ECO:0000259" key="9">
    <source>
        <dbReference type="PROSITE" id="PS51721"/>
    </source>
</evidence>
<dbReference type="Proteomes" id="UP000009046">
    <property type="component" value="Unassembled WGS sequence"/>
</dbReference>
<dbReference type="GeneID" id="8232738"/>
<dbReference type="InterPro" id="IPR023179">
    <property type="entry name" value="GTP-bd_ortho_bundle_sf"/>
</dbReference>
<dbReference type="InterPro" id="IPR050755">
    <property type="entry name" value="TRAFAC_YlqF/YawG_RiboMat"/>
</dbReference>
<dbReference type="InParanoid" id="E0VAY3"/>
<dbReference type="Pfam" id="PF01926">
    <property type="entry name" value="MMR_HSR1"/>
    <property type="match status" value="1"/>
</dbReference>
<dbReference type="InterPro" id="IPR006073">
    <property type="entry name" value="GTP-bd"/>
</dbReference>
<dbReference type="InterPro" id="IPR024929">
    <property type="entry name" value="GNL2_CP_dom"/>
</dbReference>
<feature type="compositionally biased region" description="Basic and acidic residues" evidence="8">
    <location>
        <begin position="597"/>
        <end position="609"/>
    </location>
</feature>
<dbReference type="PANTHER" id="PTHR11089">
    <property type="entry name" value="GTP-BINDING PROTEIN-RELATED"/>
    <property type="match status" value="1"/>
</dbReference>
<keyword evidence="3 7" id="KW-0342">GTP-binding</keyword>
<reference evidence="10" key="1">
    <citation type="submission" date="2007-04" db="EMBL/GenBank/DDBJ databases">
        <title>Annotation of Pediculus humanus corporis strain USDA.</title>
        <authorList>
            <person name="Kirkness E."/>
            <person name="Hannick L."/>
            <person name="Hass B."/>
            <person name="Bruggner R."/>
            <person name="Lawson D."/>
            <person name="Bidwell S."/>
            <person name="Joardar V."/>
            <person name="Caler E."/>
            <person name="Walenz B."/>
            <person name="Inman J."/>
            <person name="Schobel S."/>
            <person name="Galinsky K."/>
            <person name="Amedeo P."/>
            <person name="Strausberg R."/>
        </authorList>
    </citation>
    <scope>NUCLEOTIDE SEQUENCE</scope>
    <source>
        <strain evidence="10">USDA</strain>
    </source>
</reference>
<dbReference type="GO" id="GO:0005525">
    <property type="term" value="F:GTP binding"/>
    <property type="evidence" value="ECO:0007669"/>
    <property type="project" value="UniProtKB-KW"/>
</dbReference>
<reference evidence="11" key="3">
    <citation type="submission" date="2021-02" db="UniProtKB">
        <authorList>
            <consortium name="EnsemblMetazoa"/>
        </authorList>
    </citation>
    <scope>IDENTIFICATION</scope>
    <source>
        <strain evidence="11">USDA</strain>
    </source>
</reference>
<dbReference type="PRINTS" id="PR00326">
    <property type="entry name" value="GTP1OBG"/>
</dbReference>
<dbReference type="Pfam" id="PF08153">
    <property type="entry name" value="NGP1NT"/>
    <property type="match status" value="1"/>
</dbReference>
<keyword evidence="12" id="KW-1185">Reference proteome</keyword>
<comment type="subunit">
    <text evidence="6">Interacts with LYAR and RPL23A. Interacts with the nuclear importin-beta receptor and, at a lower extent, with importin-alpha.</text>
</comment>
<evidence type="ECO:0000256" key="6">
    <source>
        <dbReference type="ARBA" id="ARBA00065814"/>
    </source>
</evidence>
<dbReference type="Gene3D" id="3.40.50.300">
    <property type="entry name" value="P-loop containing nucleotide triphosphate hydrolases"/>
    <property type="match status" value="1"/>
</dbReference>
<keyword evidence="4 7" id="KW-0539">Nucleus</keyword>
<dbReference type="PANTHER" id="PTHR11089:SF9">
    <property type="entry name" value="NUCLEOLAR GTP-BINDING PROTEIN 2"/>
    <property type="match status" value="1"/>
</dbReference>
<dbReference type="RefSeq" id="XP_002423277.1">
    <property type="nucleotide sequence ID" value="XM_002423232.1"/>
</dbReference>
<dbReference type="KEGG" id="phu:Phum_PHUM046990"/>
<proteinExistence type="inferred from homology"/>
<dbReference type="PROSITE" id="PS51721">
    <property type="entry name" value="G_CP"/>
    <property type="match status" value="1"/>
</dbReference>
<dbReference type="CDD" id="cd01858">
    <property type="entry name" value="NGP_1"/>
    <property type="match status" value="1"/>
</dbReference>
<evidence type="ECO:0000256" key="8">
    <source>
        <dbReference type="SAM" id="MobiDB-lite"/>
    </source>
</evidence>
<dbReference type="GO" id="GO:0005730">
    <property type="term" value="C:nucleolus"/>
    <property type="evidence" value="ECO:0007669"/>
    <property type="project" value="UniProtKB-SubCell"/>
</dbReference>
<comment type="subcellular location">
    <subcellularLocation>
        <location evidence="1 7">Nucleus</location>
        <location evidence="1 7">Nucleolus</location>
    </subcellularLocation>
</comment>
<dbReference type="SUPFAM" id="SSF52540">
    <property type="entry name" value="P-loop containing nucleoside triphosphate hydrolases"/>
    <property type="match status" value="1"/>
</dbReference>
<feature type="compositionally biased region" description="Polar residues" evidence="8">
    <location>
        <begin position="17"/>
        <end position="31"/>
    </location>
</feature>
<dbReference type="EMBL" id="AAZO01000551">
    <property type="status" value="NOT_ANNOTATED_CDS"/>
    <property type="molecule type" value="Genomic_DNA"/>
</dbReference>
<feature type="region of interest" description="Disordered" evidence="8">
    <location>
        <begin position="1"/>
        <end position="41"/>
    </location>
</feature>
<evidence type="ECO:0000256" key="4">
    <source>
        <dbReference type="ARBA" id="ARBA00023242"/>
    </source>
</evidence>
<dbReference type="EnsemblMetazoa" id="PHUM046990-RA">
    <property type="protein sequence ID" value="PHUM046990-PA"/>
    <property type="gene ID" value="PHUM046990"/>
</dbReference>
<dbReference type="FunCoup" id="E0VAY3">
    <property type="interactions" value="1199"/>
</dbReference>
<feature type="region of interest" description="Disordered" evidence="8">
    <location>
        <begin position="597"/>
        <end position="649"/>
    </location>
</feature>
<dbReference type="OMA" id="RTQGFNH"/>
<dbReference type="VEuPathDB" id="VectorBase:PHUM046990"/>
<feature type="compositionally biased region" description="Basic and acidic residues" evidence="8">
    <location>
        <begin position="492"/>
        <end position="503"/>
    </location>
</feature>
<feature type="compositionally biased region" description="Polar residues" evidence="8">
    <location>
        <begin position="462"/>
        <end position="471"/>
    </location>
</feature>
<evidence type="ECO:0000256" key="3">
    <source>
        <dbReference type="ARBA" id="ARBA00023134"/>
    </source>
</evidence>
<name>E0VAY3_PEDHC</name>
<feature type="region of interest" description="Disordered" evidence="8">
    <location>
        <begin position="537"/>
        <end position="567"/>
    </location>
</feature>
<evidence type="ECO:0000313" key="11">
    <source>
        <dbReference type="EnsemblMetazoa" id="PHUM046990-PA"/>
    </source>
</evidence>
<dbReference type="CDD" id="cd00882">
    <property type="entry name" value="Ras_like_GTPase"/>
    <property type="match status" value="1"/>
</dbReference>
<dbReference type="Gene3D" id="1.10.1580.10">
    <property type="match status" value="1"/>
</dbReference>
<feature type="compositionally biased region" description="Polar residues" evidence="8">
    <location>
        <begin position="554"/>
        <end position="563"/>
    </location>
</feature>
<dbReference type="InterPro" id="IPR012971">
    <property type="entry name" value="NOG2_N_dom"/>
</dbReference>
<feature type="compositionally biased region" description="Basic and acidic residues" evidence="8">
    <location>
        <begin position="537"/>
        <end position="553"/>
    </location>
</feature>
<evidence type="ECO:0000256" key="1">
    <source>
        <dbReference type="ARBA" id="ARBA00004604"/>
    </source>
</evidence>
<reference evidence="10" key="2">
    <citation type="submission" date="2007-04" db="EMBL/GenBank/DDBJ databases">
        <title>The genome of the human body louse.</title>
        <authorList>
            <consortium name="The Human Body Louse Genome Consortium"/>
            <person name="Kirkness E."/>
            <person name="Walenz B."/>
            <person name="Hass B."/>
            <person name="Bruggner R."/>
            <person name="Strausberg R."/>
        </authorList>
    </citation>
    <scope>NUCLEOTIDE SEQUENCE</scope>
    <source>
        <strain evidence="10">USDA</strain>
    </source>
</reference>
<evidence type="ECO:0000313" key="10">
    <source>
        <dbReference type="EMBL" id="EEB10539.1"/>
    </source>
</evidence>
<feature type="domain" description="CP-type G" evidence="9">
    <location>
        <begin position="198"/>
        <end position="359"/>
    </location>
</feature>
<dbReference type="STRING" id="121224.E0VAY3"/>
<sequence>MGKVRSRPGPPKKEGINKSNHSMNPNRSTENLKGVAKARSKSTINRLHMYKNFKPKRNKSGKIISAAPFQGWLKSGTTARVEPNQKWFGNSRVISQNALQKFQEELGAVMKNPYSVIMKPTKLPITLLNETAKHQRVHLLDTESFEDYESLTNAAQMSFEKYEAGKDEKDFDLVKESDGTKDAPREWIMSAGQSKRIWNELYKVIDSSDVVIQVLDARDPLGTRCPRIEKFLKEEKKHKHLIFILNKVDLVPTWVTQRWVAHLSAEYPTVAFHASLTHAFGKGSLINLLRQFAKLHIDKKQISVGFVGYPNVGKSSIINTLKSKKVCKVAPIAGETKVWQYITLMQRIYLIDCPGVVYPSGETDTEKVLKGVVRVELVKNPEDYIDEVLKRVKPEYLKKIYKIDDWNSSNEFLEAIALKMGRLLKGGEPDISTISRLVLNDWQRGKLPYYIVPAGCEVPLSKLNNEENGTPENISEKSENNNTNTNSNGTEIEAKEGNEEENNVNKDLSKVKITQNLTRIKVALEYDENTDKELIEKNQVKPIDDRRRKDSSKSEGTTVFSDSSDSESKIFNVVQTTSGRFIVTDVDDYDTMRKEFMKGDDKPEKEKRKLTSKQRRAIERAQKRKKIGSNFYEVTNVKNRNRNRKKPKI</sequence>